<dbReference type="AlphaFoldDB" id="A0A7G5C2I6"/>
<evidence type="ECO:0000313" key="2">
    <source>
        <dbReference type="Proteomes" id="UP000515679"/>
    </source>
</evidence>
<keyword evidence="2" id="KW-1185">Reference proteome</keyword>
<dbReference type="KEGG" id="cchl:FPL14_21250"/>
<reference evidence="1 2" key="1">
    <citation type="submission" date="2019-07" db="EMBL/GenBank/DDBJ databases">
        <authorList>
            <person name="Kim J.K."/>
            <person name="Cheong H.-M."/>
            <person name="Choi Y."/>
            <person name="Hwang K.J."/>
            <person name="Lee S."/>
            <person name="Choi C."/>
        </authorList>
    </citation>
    <scope>NUCLEOTIDE SEQUENCE [LARGE SCALE GENOMIC DNA]</scope>
    <source>
        <strain evidence="1 2">KS 22</strain>
    </source>
</reference>
<evidence type="ECO:0000313" key="1">
    <source>
        <dbReference type="EMBL" id="QMV43420.1"/>
    </source>
</evidence>
<organism evidence="1 2">
    <name type="scientific">Cohnella cholangitidis</name>
    <dbReference type="NCBI Taxonomy" id="2598458"/>
    <lineage>
        <taxon>Bacteria</taxon>
        <taxon>Bacillati</taxon>
        <taxon>Bacillota</taxon>
        <taxon>Bacilli</taxon>
        <taxon>Bacillales</taxon>
        <taxon>Paenibacillaceae</taxon>
        <taxon>Cohnella</taxon>
    </lineage>
</organism>
<proteinExistence type="predicted"/>
<gene>
    <name evidence="1" type="ORF">FPL14_21250</name>
</gene>
<protein>
    <recommendedName>
        <fullName evidence="3">Butirosin biosynthesis protein H N-terminal domain-containing protein</fullName>
    </recommendedName>
</protein>
<name>A0A7G5C2I6_9BACL</name>
<dbReference type="RefSeq" id="WP_182299656.1">
    <property type="nucleotide sequence ID" value="NZ_CP041969.1"/>
</dbReference>
<accession>A0A7G5C2I6</accession>
<sequence length="336" mass="39502">MWKKLKMSDPLITSMPKHANAMSILGEHRYFPEWAFLNHIQLAYVSDDNIVGWLDFHKPHSRHHYRLATTEYLSRRTALANRLDIVDFIINAIDHSSYICLMLDTYHIRAYKHNYQTHHIFHDMFVYGYDLRNKTFNAADFFNVNYGKETVTFEELREAFYSSSPIGDQYDGFTGVQLLRVSDDETYRFDSLYCIERLRDYAESRKTNDRFRFIEETYDAAFGITAYETQIGNIGNNAAESLELNCLKALHILYDHKKTMSFGVNYLAQSGRIKDKSLSQAFSDNEKAAFTSRHHYMKYLMSRNPEWKHKALEVHREILATENELFGLLISELEKA</sequence>
<dbReference type="EMBL" id="CP041969">
    <property type="protein sequence ID" value="QMV43420.1"/>
    <property type="molecule type" value="Genomic_DNA"/>
</dbReference>
<evidence type="ECO:0008006" key="3">
    <source>
        <dbReference type="Google" id="ProtNLM"/>
    </source>
</evidence>
<dbReference type="Proteomes" id="UP000515679">
    <property type="component" value="Chromosome"/>
</dbReference>